<dbReference type="InterPro" id="IPR046331">
    <property type="entry name" value="GPAM1-like"/>
</dbReference>
<feature type="compositionally biased region" description="Acidic residues" evidence="1">
    <location>
        <begin position="167"/>
        <end position="176"/>
    </location>
</feature>
<feature type="compositionally biased region" description="Polar residues" evidence="1">
    <location>
        <begin position="67"/>
        <end position="76"/>
    </location>
</feature>
<dbReference type="AlphaFoldDB" id="A0A8H4R5K7"/>
<feature type="compositionally biased region" description="Basic and acidic residues" evidence="1">
    <location>
        <begin position="193"/>
        <end position="222"/>
    </location>
</feature>
<proteinExistence type="predicted"/>
<feature type="compositionally biased region" description="Polar residues" evidence="1">
    <location>
        <begin position="27"/>
        <end position="38"/>
    </location>
</feature>
<feature type="compositionally biased region" description="Basic and acidic residues" evidence="1">
    <location>
        <begin position="304"/>
        <end position="318"/>
    </location>
</feature>
<dbReference type="InterPro" id="IPR022226">
    <property type="entry name" value="DUF3752"/>
</dbReference>
<dbReference type="Proteomes" id="UP000521872">
    <property type="component" value="Unassembled WGS sequence"/>
</dbReference>
<dbReference type="PANTHER" id="PTHR46370:SF1">
    <property type="entry name" value="GPALPP MOTIFS-CONTAINING PROTEIN 1"/>
    <property type="match status" value="1"/>
</dbReference>
<feature type="compositionally biased region" description="Basic and acidic residues" evidence="1">
    <location>
        <begin position="267"/>
        <end position="280"/>
    </location>
</feature>
<name>A0A8H4R5K7_9AGAR</name>
<evidence type="ECO:0000313" key="4">
    <source>
        <dbReference type="Proteomes" id="UP000521872"/>
    </source>
</evidence>
<evidence type="ECO:0000256" key="1">
    <source>
        <dbReference type="SAM" id="MobiDB-lite"/>
    </source>
</evidence>
<feature type="domain" description="DUF3752" evidence="2">
    <location>
        <begin position="226"/>
        <end position="379"/>
    </location>
</feature>
<gene>
    <name evidence="3" type="ORF">D9613_001417</name>
</gene>
<protein>
    <recommendedName>
        <fullName evidence="2">DUF3752 domain-containing protein</fullName>
    </recommendedName>
</protein>
<dbReference type="Pfam" id="PF12572">
    <property type="entry name" value="DUF3752"/>
    <property type="match status" value="1"/>
</dbReference>
<feature type="compositionally biased region" description="Pro residues" evidence="1">
    <location>
        <begin position="118"/>
        <end position="131"/>
    </location>
</feature>
<comment type="caution">
    <text evidence="3">The sequence shown here is derived from an EMBL/GenBank/DDBJ whole genome shotgun (WGS) entry which is preliminary data.</text>
</comment>
<feature type="compositionally biased region" description="Basic and acidic residues" evidence="1">
    <location>
        <begin position="336"/>
        <end position="351"/>
    </location>
</feature>
<reference evidence="3 4" key="1">
    <citation type="submission" date="2019-12" db="EMBL/GenBank/DDBJ databases">
        <authorList>
            <person name="Floudas D."/>
            <person name="Bentzer J."/>
            <person name="Ahren D."/>
            <person name="Johansson T."/>
            <person name="Persson P."/>
            <person name="Tunlid A."/>
        </authorList>
    </citation>
    <scope>NUCLEOTIDE SEQUENCE [LARGE SCALE GENOMIC DNA]</scope>
    <source>
        <strain evidence="3 4">CBS 102.39</strain>
    </source>
</reference>
<feature type="compositionally biased region" description="Polar residues" evidence="1">
    <location>
        <begin position="247"/>
        <end position="266"/>
    </location>
</feature>
<feature type="compositionally biased region" description="Basic and acidic residues" evidence="1">
    <location>
        <begin position="358"/>
        <end position="375"/>
    </location>
</feature>
<evidence type="ECO:0000259" key="2">
    <source>
        <dbReference type="Pfam" id="PF12572"/>
    </source>
</evidence>
<feature type="region of interest" description="Disordered" evidence="1">
    <location>
        <begin position="1"/>
        <end position="387"/>
    </location>
</feature>
<keyword evidence="4" id="KW-1185">Reference proteome</keyword>
<dbReference type="PANTHER" id="PTHR46370">
    <property type="entry name" value="GPALPP MOTIFS-CONTAINING PROTEIN 1"/>
    <property type="match status" value="1"/>
</dbReference>
<organism evidence="3 4">
    <name type="scientific">Agrocybe pediades</name>
    <dbReference type="NCBI Taxonomy" id="84607"/>
    <lineage>
        <taxon>Eukaryota</taxon>
        <taxon>Fungi</taxon>
        <taxon>Dikarya</taxon>
        <taxon>Basidiomycota</taxon>
        <taxon>Agaricomycotina</taxon>
        <taxon>Agaricomycetes</taxon>
        <taxon>Agaricomycetidae</taxon>
        <taxon>Agaricales</taxon>
        <taxon>Agaricineae</taxon>
        <taxon>Strophariaceae</taxon>
        <taxon>Agrocybe</taxon>
    </lineage>
</organism>
<accession>A0A8H4R5K7</accession>
<evidence type="ECO:0000313" key="3">
    <source>
        <dbReference type="EMBL" id="KAF4623855.1"/>
    </source>
</evidence>
<dbReference type="EMBL" id="JAACJL010000001">
    <property type="protein sequence ID" value="KAF4623855.1"/>
    <property type="molecule type" value="Genomic_DNA"/>
</dbReference>
<sequence>MPSIGPEIPPHILNQLNKDEDNDEDTGPQQPSASSSNIGPEIPPHILKQLNASNDGQDEEDKAEAGHSNTTPSANIGPQIPAHLLNAKPDSGSKLQVIDDDEDDGPQPARAGLSIGPTMPPSIGPSMPPSHPVAGSSMPPPSRDDGKRVLGPSLPTYAPTYDPDAQYNDDDDSDDDIGPKPLPAGMQHQQSDAVREFLEREEKMRKAAEEAAKPKAPKRDEWMLVPPTSSGLLGNLDPTKLKPRQFSRGTTAPVNSKNDMSLWTETPQERLQRLADEVSGKKRRVTDAPVDEDETTVSKKRRRKAEEEAIRQGVDEHTRKSRGAALIDQHATSSTSKEKEEPPAIWDHSRDMGLGGRLMDDDKRKKMLQEAKSLGDRFGSGKSGGFL</sequence>